<dbReference type="EMBL" id="JAGYWB010000002">
    <property type="protein sequence ID" value="KAI0528776.1"/>
    <property type="molecule type" value="Genomic_DNA"/>
</dbReference>
<dbReference type="FunFam" id="3.40.190.10:FF:000175">
    <property type="entry name" value="Glutamate receptor"/>
    <property type="match status" value="1"/>
</dbReference>
<evidence type="ECO:0000256" key="14">
    <source>
        <dbReference type="PIRSR" id="PIRSR037090-50"/>
    </source>
</evidence>
<dbReference type="Pfam" id="PF01094">
    <property type="entry name" value="ANF_receptor"/>
    <property type="match status" value="1"/>
</dbReference>
<evidence type="ECO:0000256" key="9">
    <source>
        <dbReference type="ARBA" id="ARBA00023170"/>
    </source>
</evidence>
<keyword evidence="12 13" id="KW-0407">Ion channel</keyword>
<comment type="similarity">
    <text evidence="2 13">Belongs to the glutamate-gated ion channel (TC 1.A.10.1) family.</text>
</comment>
<dbReference type="InterPro" id="IPR019594">
    <property type="entry name" value="Glu/Gly-bd"/>
</dbReference>
<dbReference type="InterPro" id="IPR001320">
    <property type="entry name" value="Iontro_rcpt_C"/>
</dbReference>
<dbReference type="Pfam" id="PF10613">
    <property type="entry name" value="Lig_chan-Glu_bd"/>
    <property type="match status" value="1"/>
</dbReference>
<dbReference type="FunFam" id="3.40.190.10:FF:000054">
    <property type="entry name" value="Glutamate receptor"/>
    <property type="match status" value="1"/>
</dbReference>
<feature type="signal peptide" evidence="17">
    <location>
        <begin position="1"/>
        <end position="17"/>
    </location>
</feature>
<evidence type="ECO:0000256" key="17">
    <source>
        <dbReference type="SAM" id="SignalP"/>
    </source>
</evidence>
<evidence type="ECO:0000256" key="12">
    <source>
        <dbReference type="ARBA" id="ARBA00023303"/>
    </source>
</evidence>
<dbReference type="Gene3D" id="3.40.50.2300">
    <property type="match status" value="2"/>
</dbReference>
<reference evidence="19" key="1">
    <citation type="journal article" date="2022" name="Front. Genet.">
        <title>Chromosome-Scale Assembly of the Dendrobium nobile Genome Provides Insights Into the Molecular Mechanism of the Biosynthesis of the Medicinal Active Ingredient of Dendrobium.</title>
        <authorList>
            <person name="Xu Q."/>
            <person name="Niu S.-C."/>
            <person name="Li K.-L."/>
            <person name="Zheng P.-J."/>
            <person name="Zhang X.-J."/>
            <person name="Jia Y."/>
            <person name="Liu Y."/>
            <person name="Niu Y.-X."/>
            <person name="Yu L.-H."/>
            <person name="Chen D.-F."/>
            <person name="Zhang G.-Q."/>
        </authorList>
    </citation>
    <scope>NUCLEOTIDE SEQUENCE</scope>
    <source>
        <tissue evidence="19">Leaf</tissue>
    </source>
</reference>
<dbReference type="GO" id="GO:0015276">
    <property type="term" value="F:ligand-gated monoatomic ion channel activity"/>
    <property type="evidence" value="ECO:0007669"/>
    <property type="project" value="InterPro"/>
</dbReference>
<dbReference type="InterPro" id="IPR001828">
    <property type="entry name" value="ANF_lig-bd_rcpt"/>
</dbReference>
<evidence type="ECO:0000256" key="10">
    <source>
        <dbReference type="ARBA" id="ARBA00023180"/>
    </source>
</evidence>
<feature type="transmembrane region" description="Helical" evidence="16">
    <location>
        <begin position="831"/>
        <end position="854"/>
    </location>
</feature>
<evidence type="ECO:0000313" key="19">
    <source>
        <dbReference type="EMBL" id="KAI0528776.1"/>
    </source>
</evidence>
<protein>
    <recommendedName>
        <fullName evidence="13">Glutamate receptor</fullName>
    </recommendedName>
</protein>
<dbReference type="Pfam" id="PF00060">
    <property type="entry name" value="Lig_chan"/>
    <property type="match status" value="1"/>
</dbReference>
<feature type="compositionally biased region" description="Basic and acidic residues" evidence="15">
    <location>
        <begin position="891"/>
        <end position="900"/>
    </location>
</feature>
<feature type="chain" id="PRO_5035780308" description="Glutamate receptor" evidence="17">
    <location>
        <begin position="18"/>
        <end position="926"/>
    </location>
</feature>
<dbReference type="FunFam" id="1.10.287.70:FF:000037">
    <property type="entry name" value="Glutamate receptor"/>
    <property type="match status" value="1"/>
</dbReference>
<dbReference type="PIRSF" id="PIRSF037090">
    <property type="entry name" value="Iontro_Glu-like_rcpt_pln"/>
    <property type="match status" value="1"/>
</dbReference>
<dbReference type="SUPFAM" id="SSF53822">
    <property type="entry name" value="Periplasmic binding protein-like I"/>
    <property type="match status" value="1"/>
</dbReference>
<dbReference type="GO" id="GO:0009611">
    <property type="term" value="P:response to wounding"/>
    <property type="evidence" value="ECO:0007669"/>
    <property type="project" value="UniProtKB-ARBA"/>
</dbReference>
<dbReference type="Proteomes" id="UP000829196">
    <property type="component" value="Unassembled WGS sequence"/>
</dbReference>
<comment type="caution">
    <text evidence="19">The sequence shown here is derived from an EMBL/GenBank/DDBJ whole genome shotgun (WGS) entry which is preliminary data.</text>
</comment>
<dbReference type="AlphaFoldDB" id="A0A8T3C4I3"/>
<evidence type="ECO:0000256" key="7">
    <source>
        <dbReference type="ARBA" id="ARBA00023065"/>
    </source>
</evidence>
<dbReference type="GO" id="GO:1901701">
    <property type="term" value="P:cellular response to oxygen-containing compound"/>
    <property type="evidence" value="ECO:0007669"/>
    <property type="project" value="UniProtKB-ARBA"/>
</dbReference>
<keyword evidence="10" id="KW-0325">Glycoprotein</keyword>
<dbReference type="InterPro" id="IPR017103">
    <property type="entry name" value="Iontropic_Glu_rcpt_pln"/>
</dbReference>
<dbReference type="OrthoDB" id="5984008at2759"/>
<dbReference type="FunFam" id="3.40.50.2300:FF:000081">
    <property type="entry name" value="Glutamate receptor"/>
    <property type="match status" value="1"/>
</dbReference>
<evidence type="ECO:0000256" key="4">
    <source>
        <dbReference type="ARBA" id="ARBA00022692"/>
    </source>
</evidence>
<dbReference type="SMR" id="A0A8T3C4I3"/>
<feature type="region of interest" description="Disordered" evidence="15">
    <location>
        <begin position="889"/>
        <end position="926"/>
    </location>
</feature>
<evidence type="ECO:0000256" key="5">
    <source>
        <dbReference type="ARBA" id="ARBA00022729"/>
    </source>
</evidence>
<dbReference type="SMART" id="SM00079">
    <property type="entry name" value="PBPe"/>
    <property type="match status" value="1"/>
</dbReference>
<gene>
    <name evidence="19" type="ORF">KFK09_001319</name>
</gene>
<feature type="domain" description="Ionotropic glutamate receptor C-terminal" evidence="18">
    <location>
        <begin position="470"/>
        <end position="811"/>
    </location>
</feature>
<dbReference type="PANTHER" id="PTHR18966">
    <property type="entry name" value="IONOTROPIC GLUTAMATE RECEPTOR"/>
    <property type="match status" value="1"/>
</dbReference>
<evidence type="ECO:0000256" key="6">
    <source>
        <dbReference type="ARBA" id="ARBA00022989"/>
    </source>
</evidence>
<evidence type="ECO:0000256" key="13">
    <source>
        <dbReference type="PIRNR" id="PIRNR037090"/>
    </source>
</evidence>
<dbReference type="Gene3D" id="3.40.190.10">
    <property type="entry name" value="Periplasmic binding protein-like II"/>
    <property type="match status" value="3"/>
</dbReference>
<dbReference type="CDD" id="cd19990">
    <property type="entry name" value="PBP1_GABAb_receptor_plant"/>
    <property type="match status" value="1"/>
</dbReference>
<keyword evidence="4 16" id="KW-0812">Transmembrane</keyword>
<sequence length="926" mass="102582">MKLVLLVFLFICFDILAIGVCKSNSSRPDTVKIGAILAFNSTIGRVAKVAIDAAVNDVNSDPNVLRGTRLVVHQQDSYCNGFIAIVEALQFMETDIVAIIGPQSSVVAHVITHVANELKVPLLSFSATDPTLSSLQYPFFVRTTQSDAFLMAAVAELVDYFQWRQVIVIFIDDDYGRNGVAALSDKLAEKRAKISYKVALPSEPDRSDISDLLVRVALMESRVIVLHANPDSGLKVLKVAHYLGMTISGYAWIATDWLSSLLDSHSPLDSEIMDTMQGVISLRQHTADTKRKKSLLSKWSKFKMDDNAINFGLNSYGLCAYDSVWMVAHALDAFFDDGGAIEFYNDSRLQVADGGTLNLEALSVFGKGNLLLRKIQSTVFDGVTGPFELDFDGNLIHPAYDILNIVGTGSRSIGYWSNYSGLSTETPEILYLKPPNRSSINQKLYDVIWPGQTTTKPRGWVFPNNGQELRIGVPNRFSYPEFVSEAKGSDTMKGYCIDVFTAAVNLLPYPIVYRFIPFGNGLVNPNYTELVEKVSSNEFDAAVGDIAINTDRTRIVDFTQPFIESGLVILTAVKEHDSSAWAFLQPFTLEMWCVTGLFFLFVGAVIWILEHRINDEFRGPPRKQLVTIFWFSFSTLFLAHKEPTVSTSGRFVLIIWLFVVLVVKSSYTASLTSILTVRQLTSPITGIDSLINSNDPIGYQVGSFAGKYLVEELRISSSRLKVLHNPDEYAAALKLGPDNGGVAAVLDERPYVELFLSTKCSFAMVGAEFTRGGWGFAFPRDSPLAVDMSTAILRLSENGDLQRIHDKWLMRSSCSSENTEIESNRLQLRSFWGLFAICGVACFLALLIYLIIIIRQFLLHFSQQAPETPEGSSRSGGSKSGRILQSFLSFADDKQPDSRTKSKSGRCLSATRNSIDIRSETSTPRK</sequence>
<dbReference type="InterPro" id="IPR028082">
    <property type="entry name" value="Peripla_BP_I"/>
</dbReference>
<evidence type="ECO:0000313" key="20">
    <source>
        <dbReference type="Proteomes" id="UP000829196"/>
    </source>
</evidence>
<dbReference type="PRINTS" id="PR01176">
    <property type="entry name" value="GABABRECEPTR"/>
</dbReference>
<dbReference type="GO" id="GO:0007165">
    <property type="term" value="P:signal transduction"/>
    <property type="evidence" value="ECO:0007669"/>
    <property type="project" value="UniProtKB-ARBA"/>
</dbReference>
<keyword evidence="20" id="KW-1185">Reference proteome</keyword>
<name>A0A8T3C4I3_DENNO</name>
<evidence type="ECO:0000259" key="18">
    <source>
        <dbReference type="SMART" id="SM00079"/>
    </source>
</evidence>
<evidence type="ECO:0000256" key="1">
    <source>
        <dbReference type="ARBA" id="ARBA00004141"/>
    </source>
</evidence>
<comment type="function">
    <text evidence="13">Glutamate-gated receptor that probably acts as non-selective cation channel.</text>
</comment>
<feature type="compositionally biased region" description="Polar residues" evidence="15">
    <location>
        <begin position="910"/>
        <end position="926"/>
    </location>
</feature>
<evidence type="ECO:0000256" key="3">
    <source>
        <dbReference type="ARBA" id="ARBA00022448"/>
    </source>
</evidence>
<dbReference type="CDD" id="cd13686">
    <property type="entry name" value="GluR_Plant"/>
    <property type="match status" value="1"/>
</dbReference>
<comment type="subcellular location">
    <subcellularLocation>
        <location evidence="1">Membrane</location>
        <topology evidence="1">Multi-pass membrane protein</topology>
    </subcellularLocation>
</comment>
<dbReference type="InterPro" id="IPR044440">
    <property type="entry name" value="GABAb_receptor_plant_PBP1"/>
</dbReference>
<keyword evidence="6 16" id="KW-1133">Transmembrane helix</keyword>
<dbReference type="InterPro" id="IPR015683">
    <property type="entry name" value="Ionotropic_Glu_rcpt"/>
</dbReference>
<feature type="transmembrane region" description="Helical" evidence="16">
    <location>
        <begin position="651"/>
        <end position="675"/>
    </location>
</feature>
<keyword evidence="14" id="KW-1015">Disulfide bond</keyword>
<keyword evidence="11 13" id="KW-1071">Ligand-gated ion channel</keyword>
<dbReference type="SUPFAM" id="SSF53850">
    <property type="entry name" value="Periplasmic binding protein-like II"/>
    <property type="match status" value="1"/>
</dbReference>
<dbReference type="GO" id="GO:0016020">
    <property type="term" value="C:membrane"/>
    <property type="evidence" value="ECO:0007669"/>
    <property type="project" value="UniProtKB-SubCell"/>
</dbReference>
<evidence type="ECO:0000256" key="2">
    <source>
        <dbReference type="ARBA" id="ARBA00008685"/>
    </source>
</evidence>
<keyword evidence="7 13" id="KW-0406">Ion transport</keyword>
<organism evidence="19 20">
    <name type="scientific">Dendrobium nobile</name>
    <name type="common">Orchid</name>
    <dbReference type="NCBI Taxonomy" id="94219"/>
    <lineage>
        <taxon>Eukaryota</taxon>
        <taxon>Viridiplantae</taxon>
        <taxon>Streptophyta</taxon>
        <taxon>Embryophyta</taxon>
        <taxon>Tracheophyta</taxon>
        <taxon>Spermatophyta</taxon>
        <taxon>Magnoliopsida</taxon>
        <taxon>Liliopsida</taxon>
        <taxon>Asparagales</taxon>
        <taxon>Orchidaceae</taxon>
        <taxon>Epidendroideae</taxon>
        <taxon>Malaxideae</taxon>
        <taxon>Dendrobiinae</taxon>
        <taxon>Dendrobium</taxon>
    </lineage>
</organism>
<keyword evidence="8 13" id="KW-0472">Membrane</keyword>
<feature type="transmembrane region" description="Helical" evidence="16">
    <location>
        <begin position="589"/>
        <end position="609"/>
    </location>
</feature>
<keyword evidence="3 13" id="KW-0813">Transport</keyword>
<evidence type="ECO:0000256" key="11">
    <source>
        <dbReference type="ARBA" id="ARBA00023286"/>
    </source>
</evidence>
<evidence type="ECO:0000256" key="15">
    <source>
        <dbReference type="SAM" id="MobiDB-lite"/>
    </source>
</evidence>
<accession>A0A8T3C4I3</accession>
<keyword evidence="5 17" id="KW-0732">Signal</keyword>
<feature type="transmembrane region" description="Helical" evidence="16">
    <location>
        <begin position="621"/>
        <end position="639"/>
    </location>
</feature>
<proteinExistence type="inferred from homology"/>
<evidence type="ECO:0000256" key="8">
    <source>
        <dbReference type="ARBA" id="ARBA00023136"/>
    </source>
</evidence>
<feature type="disulfide bond" evidence="14">
    <location>
        <begin position="760"/>
        <end position="814"/>
    </location>
</feature>
<evidence type="ECO:0000256" key="16">
    <source>
        <dbReference type="SAM" id="Phobius"/>
    </source>
</evidence>
<dbReference type="Gene3D" id="1.10.287.70">
    <property type="match status" value="1"/>
</dbReference>
<keyword evidence="9 13" id="KW-0675">Receptor</keyword>